<dbReference type="GeneID" id="27723597"/>
<dbReference type="GO" id="GO:0005829">
    <property type="term" value="C:cytosol"/>
    <property type="evidence" value="ECO:0007669"/>
    <property type="project" value="TreeGrafter"/>
</dbReference>
<name>A0A084G8D6_PSEDA</name>
<feature type="binding site" evidence="11">
    <location>
        <position position="449"/>
    </location>
    <ligand>
        <name>Mg(2+)</name>
        <dbReference type="ChEBI" id="CHEBI:18420"/>
    </ligand>
</feature>
<comment type="similarity">
    <text evidence="3 12">Belongs to the TPP enzyme family.</text>
</comment>
<keyword evidence="16" id="KW-0670">Pyruvate</keyword>
<feature type="domain" description="Thiamine pyrophosphate enzyme central" evidence="13">
    <location>
        <begin position="210"/>
        <end position="319"/>
    </location>
</feature>
<dbReference type="InterPro" id="IPR029035">
    <property type="entry name" value="DHS-like_NAD/FAD-binding_dom"/>
</dbReference>
<dbReference type="EC" id="4.1.1.1" evidence="4"/>
<dbReference type="SUPFAM" id="SSF52467">
    <property type="entry name" value="DHS-like NAD/FAD-binding domain"/>
    <property type="match status" value="1"/>
</dbReference>
<evidence type="ECO:0000256" key="10">
    <source>
        <dbReference type="ARBA" id="ARBA00023239"/>
    </source>
</evidence>
<protein>
    <recommendedName>
        <fullName evidence="5">Pyruvate decarboxylase</fullName>
        <ecNumber evidence="4">4.1.1.1</ecNumber>
    </recommendedName>
</protein>
<dbReference type="GO" id="GO:0000949">
    <property type="term" value="P:aromatic amino acid family catabolic process to alcohol via Ehrlich pathway"/>
    <property type="evidence" value="ECO:0007669"/>
    <property type="project" value="TreeGrafter"/>
</dbReference>
<comment type="cofactor">
    <cofactor evidence="2">
        <name>thiamine diphosphate</name>
        <dbReference type="ChEBI" id="CHEBI:58937"/>
    </cofactor>
</comment>
<evidence type="ECO:0000256" key="8">
    <source>
        <dbReference type="ARBA" id="ARBA00022842"/>
    </source>
</evidence>
<dbReference type="OMA" id="IHGPEQR"/>
<dbReference type="AlphaFoldDB" id="A0A084G8D6"/>
<evidence type="ECO:0000256" key="9">
    <source>
        <dbReference type="ARBA" id="ARBA00023052"/>
    </source>
</evidence>
<dbReference type="HOGENOM" id="CLU_013748_0_2_1"/>
<evidence type="ECO:0000259" key="14">
    <source>
        <dbReference type="Pfam" id="PF02775"/>
    </source>
</evidence>
<evidence type="ECO:0000256" key="2">
    <source>
        <dbReference type="ARBA" id="ARBA00001964"/>
    </source>
</evidence>
<dbReference type="Pfam" id="PF02776">
    <property type="entry name" value="TPP_enzyme_N"/>
    <property type="match status" value="1"/>
</dbReference>
<dbReference type="PIRSF" id="PIRSF036565">
    <property type="entry name" value="Pyruvt_ip_decrb"/>
    <property type="match status" value="1"/>
</dbReference>
<dbReference type="FunFam" id="3.40.50.970:FF:000024">
    <property type="entry name" value="Pyruvate decarboxylase isozyme"/>
    <property type="match status" value="1"/>
</dbReference>
<dbReference type="GO" id="GO:0030976">
    <property type="term" value="F:thiamine pyrophosphate binding"/>
    <property type="evidence" value="ECO:0007669"/>
    <property type="project" value="InterPro"/>
</dbReference>
<keyword evidence="17" id="KW-1185">Reference proteome</keyword>
<dbReference type="InterPro" id="IPR011766">
    <property type="entry name" value="TPP_enzyme_TPP-bd"/>
</dbReference>
<dbReference type="PANTHER" id="PTHR43452:SF30">
    <property type="entry name" value="PYRUVATE DECARBOXYLASE ISOZYME 1-RELATED"/>
    <property type="match status" value="1"/>
</dbReference>
<evidence type="ECO:0000256" key="5">
    <source>
        <dbReference type="ARBA" id="ARBA00014422"/>
    </source>
</evidence>
<dbReference type="GO" id="GO:0004737">
    <property type="term" value="F:pyruvate decarboxylase activity"/>
    <property type="evidence" value="ECO:0007669"/>
    <property type="project" value="UniProtKB-EC"/>
</dbReference>
<feature type="domain" description="Thiamine pyrophosphate enzyme TPP-binding" evidence="14">
    <location>
        <begin position="410"/>
        <end position="531"/>
    </location>
</feature>
<dbReference type="SUPFAM" id="SSF52518">
    <property type="entry name" value="Thiamin diphosphate-binding fold (THDP-binding)"/>
    <property type="match status" value="2"/>
</dbReference>
<evidence type="ECO:0000256" key="11">
    <source>
        <dbReference type="PIRSR" id="PIRSR036565-2"/>
    </source>
</evidence>
<feature type="domain" description="Thiamine pyrophosphate enzyme N-terminal TPP-binding" evidence="15">
    <location>
        <begin position="14"/>
        <end position="119"/>
    </location>
</feature>
<evidence type="ECO:0000256" key="7">
    <source>
        <dbReference type="ARBA" id="ARBA00022793"/>
    </source>
</evidence>
<dbReference type="FunFam" id="3.40.50.970:FF:000019">
    <property type="entry name" value="Pyruvate decarboxylase isozyme"/>
    <property type="match status" value="1"/>
</dbReference>
<dbReference type="InterPro" id="IPR047214">
    <property type="entry name" value="TPP_PDC_IPDC"/>
</dbReference>
<dbReference type="Pfam" id="PF00205">
    <property type="entry name" value="TPP_enzyme_M"/>
    <property type="match status" value="1"/>
</dbReference>
<feature type="binding site" evidence="11">
    <location>
        <position position="476"/>
    </location>
    <ligand>
        <name>Mg(2+)</name>
        <dbReference type="ChEBI" id="CHEBI:18420"/>
    </ligand>
</feature>
<keyword evidence="8 11" id="KW-0460">Magnesium</keyword>
<accession>A0A084G8D6</accession>
<dbReference type="InterPro" id="IPR012001">
    <property type="entry name" value="Thiamin_PyroP_enz_TPP-bd_dom"/>
</dbReference>
<dbReference type="PANTHER" id="PTHR43452">
    <property type="entry name" value="PYRUVATE DECARBOXYLASE"/>
    <property type="match status" value="1"/>
</dbReference>
<comment type="catalytic activity">
    <reaction evidence="1">
        <text>a 2-oxocarboxylate + H(+) = an aldehyde + CO2</text>
        <dbReference type="Rhea" id="RHEA:11628"/>
        <dbReference type="ChEBI" id="CHEBI:15378"/>
        <dbReference type="ChEBI" id="CHEBI:16526"/>
        <dbReference type="ChEBI" id="CHEBI:17478"/>
        <dbReference type="ChEBI" id="CHEBI:35179"/>
        <dbReference type="EC" id="4.1.1.1"/>
    </reaction>
</comment>
<comment type="caution">
    <text evidence="16">The sequence shown here is derived from an EMBL/GenBank/DDBJ whole genome shotgun (WGS) entry which is preliminary data.</text>
</comment>
<dbReference type="KEGG" id="sapo:SAPIO_CDS4525"/>
<comment type="cofactor">
    <cofactor evidence="11">
        <name>Mg(2+)</name>
        <dbReference type="ChEBI" id="CHEBI:18420"/>
    </cofactor>
    <text evidence="11">Binds 1 Mg(2+) per subunit.</text>
</comment>
<dbReference type="Gene3D" id="3.40.50.1220">
    <property type="entry name" value="TPP-binding domain"/>
    <property type="match status" value="1"/>
</dbReference>
<evidence type="ECO:0000313" key="17">
    <source>
        <dbReference type="Proteomes" id="UP000028545"/>
    </source>
</evidence>
<dbReference type="InterPro" id="IPR047213">
    <property type="entry name" value="TPP_PYR_PDC_IPDC-like"/>
</dbReference>
<feature type="binding site" evidence="11">
    <location>
        <position position="478"/>
    </location>
    <ligand>
        <name>Mg(2+)</name>
        <dbReference type="ChEBI" id="CHEBI:18420"/>
    </ligand>
</feature>
<dbReference type="Proteomes" id="UP000028545">
    <property type="component" value="Unassembled WGS sequence"/>
</dbReference>
<evidence type="ECO:0000256" key="12">
    <source>
        <dbReference type="RuleBase" id="RU362132"/>
    </source>
</evidence>
<reference evidence="16 17" key="1">
    <citation type="journal article" date="2014" name="Genome Announc.">
        <title>Draft genome sequence of the pathogenic fungus Scedosporium apiospermum.</title>
        <authorList>
            <person name="Vandeputte P."/>
            <person name="Ghamrawi S."/>
            <person name="Rechenmann M."/>
            <person name="Iltis A."/>
            <person name="Giraud S."/>
            <person name="Fleury M."/>
            <person name="Thornton C."/>
            <person name="Delhaes L."/>
            <person name="Meyer W."/>
            <person name="Papon N."/>
            <person name="Bouchara J.P."/>
        </authorList>
    </citation>
    <scope>NUCLEOTIDE SEQUENCE [LARGE SCALE GENOMIC DNA]</scope>
    <source>
        <strain evidence="16 17">IHEM 14462</strain>
    </source>
</reference>
<keyword evidence="6 11" id="KW-0479">Metal-binding</keyword>
<dbReference type="Gene3D" id="3.40.50.970">
    <property type="match status" value="2"/>
</dbReference>
<dbReference type="EMBL" id="JOWA01000092">
    <property type="protein sequence ID" value="KEZ43598.1"/>
    <property type="molecule type" value="Genomic_DNA"/>
</dbReference>
<keyword evidence="9 12" id="KW-0786">Thiamine pyrophosphate</keyword>
<dbReference type="OrthoDB" id="3970464at2759"/>
<dbReference type="CDD" id="cd02005">
    <property type="entry name" value="TPP_PDC_IPDC"/>
    <property type="match status" value="1"/>
</dbReference>
<evidence type="ECO:0000256" key="6">
    <source>
        <dbReference type="ARBA" id="ARBA00022723"/>
    </source>
</evidence>
<dbReference type="InterPro" id="IPR029061">
    <property type="entry name" value="THDP-binding"/>
</dbReference>
<keyword evidence="7" id="KW-0210">Decarboxylase</keyword>
<evidence type="ECO:0000256" key="1">
    <source>
        <dbReference type="ARBA" id="ARBA00001041"/>
    </source>
</evidence>
<dbReference type="CDD" id="cd07038">
    <property type="entry name" value="TPP_PYR_PDC_IPDC_like"/>
    <property type="match status" value="1"/>
</dbReference>
<gene>
    <name evidence="16" type="ORF">SAPIO_CDS4525</name>
</gene>
<dbReference type="RefSeq" id="XP_016643397.1">
    <property type="nucleotide sequence ID" value="XM_016787052.1"/>
</dbReference>
<proteinExistence type="inferred from homology"/>
<dbReference type="InterPro" id="IPR012000">
    <property type="entry name" value="Thiamin_PyroP_enz_cen_dom"/>
</dbReference>
<evidence type="ECO:0000313" key="16">
    <source>
        <dbReference type="EMBL" id="KEZ43598.1"/>
    </source>
</evidence>
<dbReference type="Pfam" id="PF02775">
    <property type="entry name" value="TPP_enzyme_C"/>
    <property type="match status" value="1"/>
</dbReference>
<organism evidence="16 17">
    <name type="scientific">Pseudallescheria apiosperma</name>
    <name type="common">Scedosporium apiospermum</name>
    <dbReference type="NCBI Taxonomy" id="563466"/>
    <lineage>
        <taxon>Eukaryota</taxon>
        <taxon>Fungi</taxon>
        <taxon>Dikarya</taxon>
        <taxon>Ascomycota</taxon>
        <taxon>Pezizomycotina</taxon>
        <taxon>Sordariomycetes</taxon>
        <taxon>Hypocreomycetidae</taxon>
        <taxon>Microascales</taxon>
        <taxon>Microascaceae</taxon>
        <taxon>Scedosporium</taxon>
    </lineage>
</organism>
<keyword evidence="10 16" id="KW-0456">Lyase</keyword>
<sequence>MADIRTNALKEPVKVAEYLFRRLHQMGVRSVHGVPGDYNLVALDYIPKNGLNWDRLLITAPAYAADGYARVKGIAALVTTFGVGELSAINGVAGAFSEQIPVVHIVGCPTTRSQKNGMLLHHTLGNGDFRVFTTMNKEISCAVAQLNNPVDIATQIDYTLRECWIQSRPVYITLPTDMVEEKVEGARLKTPIDLTEPKNDPVRESYVVDVILRTLYNAKNPIILVDACSIRHRVVPLVKKLVEKTHLPYFATPMGKGALDETDPLYGGIYAGSGSQEEVRQRVESSDLILFVGSLKSDFNTAGFSYRTSQLKTINLHSTYCVVRYAEYPGVRMSGVLKTLIDKVDVSRVTITPLSSRNGTIAHPKQSQAITHDWLWPKVSEFLKERDIVVTETGTANFGILSTKFPAGVTALNQILWGSIGWSVGACQGAALAAQDARDDRRTILFVGDGSFQLTAQELSTMIRHKLNPIIFVICNEGFTIERFIHGMDAAYNDIAGWQFKELVTVFGGTDKTTRKIQIKTRSELEKLFKEDEFNAARKLQFVELYMPKEDAPTVLVKTAEASAKVNSERD</sequence>
<evidence type="ECO:0000259" key="15">
    <source>
        <dbReference type="Pfam" id="PF02776"/>
    </source>
</evidence>
<dbReference type="VEuPathDB" id="FungiDB:SAPIO_CDS4525"/>
<evidence type="ECO:0000256" key="3">
    <source>
        <dbReference type="ARBA" id="ARBA00007812"/>
    </source>
</evidence>
<dbReference type="GO" id="GO:0000287">
    <property type="term" value="F:magnesium ion binding"/>
    <property type="evidence" value="ECO:0007669"/>
    <property type="project" value="InterPro"/>
</dbReference>
<evidence type="ECO:0000259" key="13">
    <source>
        <dbReference type="Pfam" id="PF00205"/>
    </source>
</evidence>
<dbReference type="GO" id="GO:0005634">
    <property type="term" value="C:nucleus"/>
    <property type="evidence" value="ECO:0007669"/>
    <property type="project" value="TreeGrafter"/>
</dbReference>
<evidence type="ECO:0000256" key="4">
    <source>
        <dbReference type="ARBA" id="ARBA00013202"/>
    </source>
</evidence>
<dbReference type="InterPro" id="IPR012110">
    <property type="entry name" value="PDC/IPDC-like"/>
</dbReference>